<gene>
    <name evidence="1" type="ORF">BHF72_0668</name>
</gene>
<keyword evidence="2" id="KW-1185">Reference proteome</keyword>
<name>A0A1E5UBJ6_9FLAO</name>
<proteinExistence type="predicted"/>
<reference evidence="1 2" key="1">
    <citation type="submission" date="2016-09" db="EMBL/GenBank/DDBJ databases">
        <authorList>
            <person name="Capua I."/>
            <person name="De Benedictis P."/>
            <person name="Joannis T."/>
            <person name="Lombin L.H."/>
            <person name="Cattoli G."/>
        </authorList>
    </citation>
    <scope>NUCLEOTIDE SEQUENCE [LARGE SCALE GENOMIC DNA]</scope>
    <source>
        <strain evidence="1 2">NRS-1</strain>
    </source>
</reference>
<dbReference type="AlphaFoldDB" id="A0A1E5UBJ6"/>
<evidence type="ECO:0000313" key="2">
    <source>
        <dbReference type="Proteomes" id="UP000095601"/>
    </source>
</evidence>
<dbReference type="Proteomes" id="UP000095601">
    <property type="component" value="Unassembled WGS sequence"/>
</dbReference>
<comment type="caution">
    <text evidence="1">The sequence shown here is derived from an EMBL/GenBank/DDBJ whole genome shotgun (WGS) entry which is preliminary data.</text>
</comment>
<accession>A0A1E5UBJ6</accession>
<sequence length="65" mass="7705">MSWANIPCKSSSVENFILTKLRKYFKLFSKNLKLLKENQNRISTIFSGRILEKCHNEKGFRNLKL</sequence>
<dbReference type="EMBL" id="MKGI01000078">
    <property type="protein sequence ID" value="OEL10304.1"/>
    <property type="molecule type" value="Genomic_DNA"/>
</dbReference>
<protein>
    <submittedName>
        <fullName evidence="1">Uncharacterized protein</fullName>
    </submittedName>
</protein>
<organism evidence="1 2">
    <name type="scientific">Cloacibacterium normanense</name>
    <dbReference type="NCBI Taxonomy" id="237258"/>
    <lineage>
        <taxon>Bacteria</taxon>
        <taxon>Pseudomonadati</taxon>
        <taxon>Bacteroidota</taxon>
        <taxon>Flavobacteriia</taxon>
        <taxon>Flavobacteriales</taxon>
        <taxon>Weeksellaceae</taxon>
    </lineage>
</organism>
<evidence type="ECO:0000313" key="1">
    <source>
        <dbReference type="EMBL" id="OEL10304.1"/>
    </source>
</evidence>